<comment type="caution">
    <text evidence="2">The sequence shown here is derived from an EMBL/GenBank/DDBJ whole genome shotgun (WGS) entry which is preliminary data.</text>
</comment>
<dbReference type="EMBL" id="AZJI01000004">
    <property type="protein sequence ID" value="ETD23912.1"/>
    <property type="molecule type" value="Genomic_DNA"/>
</dbReference>
<dbReference type="eggNOG" id="COG3295">
    <property type="taxonomic scope" value="Bacteria"/>
</dbReference>
<sequence length="210" mass="23668">MKKLKNIVKKHRSKLLALHIYISLFFIPLALMYKITGIVCIFGYFGGVDRQVVVLDELQRAYLQGFDFPLGIQSKPSQRESARAQILALLAQSQNINQNLAIPFSTQIKDSRDKNSFILGGTNHSIEIVKSNPSEIIIYRNDFLANLMALHFNRAGFWFGALSFCFVVFMGITYITGLLMCDFKHNGKKYTLTMLLGFVISATLGVYGLV</sequence>
<name>V8C9Z7_9HELI</name>
<dbReference type="PATRIC" id="fig|1357400.3.peg.905"/>
<dbReference type="RefSeq" id="WP_023927383.1">
    <property type="nucleotide sequence ID" value="NZ_KI669454.1"/>
</dbReference>
<organism evidence="2 3">
    <name type="scientific">Helicobacter macacae MIT 99-5501</name>
    <dbReference type="NCBI Taxonomy" id="1357400"/>
    <lineage>
        <taxon>Bacteria</taxon>
        <taxon>Pseudomonadati</taxon>
        <taxon>Campylobacterota</taxon>
        <taxon>Epsilonproteobacteria</taxon>
        <taxon>Campylobacterales</taxon>
        <taxon>Helicobacteraceae</taxon>
        <taxon>Helicobacter</taxon>
    </lineage>
</organism>
<keyword evidence="1" id="KW-0472">Membrane</keyword>
<evidence type="ECO:0000313" key="3">
    <source>
        <dbReference type="Proteomes" id="UP000018731"/>
    </source>
</evidence>
<protein>
    <recommendedName>
        <fullName evidence="4">PepSY domain-containing protein</fullName>
    </recommendedName>
</protein>
<keyword evidence="3" id="KW-1185">Reference proteome</keyword>
<feature type="transmembrane region" description="Helical" evidence="1">
    <location>
        <begin position="157"/>
        <end position="180"/>
    </location>
</feature>
<keyword evidence="1" id="KW-1133">Transmembrane helix</keyword>
<dbReference type="AlphaFoldDB" id="V8C9Z7"/>
<evidence type="ECO:0008006" key="4">
    <source>
        <dbReference type="Google" id="ProtNLM"/>
    </source>
</evidence>
<keyword evidence="1" id="KW-0812">Transmembrane</keyword>
<feature type="transmembrane region" description="Helical" evidence="1">
    <location>
        <begin position="192"/>
        <end position="209"/>
    </location>
</feature>
<dbReference type="HOGENOM" id="CLU_1308712_0_0_7"/>
<evidence type="ECO:0000313" key="2">
    <source>
        <dbReference type="EMBL" id="ETD23912.1"/>
    </source>
</evidence>
<dbReference type="Proteomes" id="UP000018731">
    <property type="component" value="Unassembled WGS sequence"/>
</dbReference>
<accession>V8C9Z7</accession>
<gene>
    <name evidence="2" type="ORF">HMPREF2086_00658</name>
</gene>
<dbReference type="OrthoDB" id="5327112at2"/>
<feature type="transmembrane region" description="Helical" evidence="1">
    <location>
        <begin position="20"/>
        <end position="45"/>
    </location>
</feature>
<proteinExistence type="predicted"/>
<reference evidence="2 3" key="1">
    <citation type="journal article" date="2014" name="Genome Announc.">
        <title>Draft genome sequences of six enterohepatic helicobacter species isolated from humans and one from rhesus macaques.</title>
        <authorList>
            <person name="Shen Z."/>
            <person name="Sheh A."/>
            <person name="Young S.K."/>
            <person name="Abouelliel A."/>
            <person name="Ward D.V."/>
            <person name="Earl A.M."/>
            <person name="Fox J.G."/>
        </authorList>
    </citation>
    <scope>NUCLEOTIDE SEQUENCE [LARGE SCALE GENOMIC DNA]</scope>
    <source>
        <strain evidence="2 3">MIT 99-5501</strain>
    </source>
</reference>
<evidence type="ECO:0000256" key="1">
    <source>
        <dbReference type="SAM" id="Phobius"/>
    </source>
</evidence>
<dbReference type="STRING" id="1357400.HMPREF2086_00658"/>